<evidence type="ECO:0000256" key="5">
    <source>
        <dbReference type="HAMAP-Rule" id="MF_00948"/>
    </source>
</evidence>
<evidence type="ECO:0000256" key="3">
    <source>
        <dbReference type="ARBA" id="ARBA00023015"/>
    </source>
</evidence>
<dbReference type="Gene3D" id="3.30.70.940">
    <property type="entry name" value="NusG, N-terminal domain"/>
    <property type="match status" value="1"/>
</dbReference>
<dbReference type="CDD" id="cd09891">
    <property type="entry name" value="NGN_Bact_1"/>
    <property type="match status" value="1"/>
</dbReference>
<feature type="domain" description="KOW" evidence="9">
    <location>
        <begin position="128"/>
        <end position="155"/>
    </location>
</feature>
<reference evidence="10 11" key="1">
    <citation type="submission" date="2018-06" db="EMBL/GenBank/DDBJ databases">
        <title>The draft genome sequence of Crocinitomix sp. SM1701.</title>
        <authorList>
            <person name="Zhang X."/>
        </authorList>
    </citation>
    <scope>NUCLEOTIDE SEQUENCE [LARGE SCALE GENOMIC DNA]</scope>
    <source>
        <strain evidence="10 11">SM1701</strain>
    </source>
</reference>
<evidence type="ECO:0000313" key="10">
    <source>
        <dbReference type="EMBL" id="PZE16932.1"/>
    </source>
</evidence>
<dbReference type="Pfam" id="PF00467">
    <property type="entry name" value="KOW"/>
    <property type="match status" value="1"/>
</dbReference>
<keyword evidence="1 5" id="KW-0806">Transcription termination</keyword>
<dbReference type="InterPro" id="IPR005824">
    <property type="entry name" value="KOW"/>
</dbReference>
<dbReference type="NCBIfam" id="TIGR00922">
    <property type="entry name" value="nusG"/>
    <property type="match status" value="1"/>
</dbReference>
<evidence type="ECO:0000256" key="2">
    <source>
        <dbReference type="ARBA" id="ARBA00022814"/>
    </source>
</evidence>
<dbReference type="EMBL" id="QKSB01000005">
    <property type="protein sequence ID" value="PZE16932.1"/>
    <property type="molecule type" value="Genomic_DNA"/>
</dbReference>
<dbReference type="GO" id="GO:0006353">
    <property type="term" value="P:DNA-templated transcription termination"/>
    <property type="evidence" value="ECO:0007669"/>
    <property type="project" value="UniProtKB-UniRule"/>
</dbReference>
<dbReference type="AlphaFoldDB" id="A0A2W1NMP1"/>
<dbReference type="SMART" id="SM00738">
    <property type="entry name" value="NGN"/>
    <property type="match status" value="1"/>
</dbReference>
<dbReference type="Proteomes" id="UP000249248">
    <property type="component" value="Unassembled WGS sequence"/>
</dbReference>
<dbReference type="PANTHER" id="PTHR30265">
    <property type="entry name" value="RHO-INTERACTING TRANSCRIPTION TERMINATION FACTOR NUSG"/>
    <property type="match status" value="1"/>
</dbReference>
<evidence type="ECO:0000259" key="8">
    <source>
        <dbReference type="SMART" id="SM00738"/>
    </source>
</evidence>
<dbReference type="PRINTS" id="PR00338">
    <property type="entry name" value="NUSGTNSCPFCT"/>
</dbReference>
<comment type="caution">
    <text evidence="10">The sequence shown here is derived from an EMBL/GenBank/DDBJ whole genome shotgun (WGS) entry which is preliminary data.</text>
</comment>
<dbReference type="GO" id="GO:0006354">
    <property type="term" value="P:DNA-templated transcription elongation"/>
    <property type="evidence" value="ECO:0007669"/>
    <property type="project" value="UniProtKB-UniRule"/>
</dbReference>
<evidence type="ECO:0000256" key="7">
    <source>
        <dbReference type="RuleBase" id="RU000538"/>
    </source>
</evidence>
<gene>
    <name evidence="5" type="primary">nusG</name>
    <name evidence="10" type="ORF">DNU06_09240</name>
</gene>
<keyword evidence="2 5" id="KW-0889">Transcription antitermination</keyword>
<dbReference type="HAMAP" id="MF_00948">
    <property type="entry name" value="NusG"/>
    <property type="match status" value="1"/>
</dbReference>
<comment type="similarity">
    <text evidence="5 7">Belongs to the NusG family.</text>
</comment>
<dbReference type="Gene3D" id="2.30.30.30">
    <property type="match status" value="1"/>
</dbReference>
<dbReference type="InterPro" id="IPR006645">
    <property type="entry name" value="NGN-like_dom"/>
</dbReference>
<organism evidence="10 11">
    <name type="scientific">Putridiphycobacter roseus</name>
    <dbReference type="NCBI Taxonomy" id="2219161"/>
    <lineage>
        <taxon>Bacteria</taxon>
        <taxon>Pseudomonadati</taxon>
        <taxon>Bacteroidota</taxon>
        <taxon>Flavobacteriia</taxon>
        <taxon>Flavobacteriales</taxon>
        <taxon>Crocinitomicaceae</taxon>
        <taxon>Putridiphycobacter</taxon>
    </lineage>
</organism>
<dbReference type="InterPro" id="IPR001062">
    <property type="entry name" value="Transcrpt_antiterm_NusG"/>
</dbReference>
<sequence>MAEIKKRWYVVRAVGGKEKKVRESMLMEIKRQNIEHLIGDVLVPTEKVYQIRNGKKVSKEKNFFPGYILIEASLQGEVIHIIKSVPDVMGFMSGTKGGDPMPLRVNEVNRILGKVDEMSEQEEEMNVPYVVGETIKVIDGPFNGFTGVIEDINEEKKKLEVMVKIFGRKTPLELNYMQVEKE</sequence>
<protein>
    <recommendedName>
        <fullName evidence="5 6">Transcription termination/antitermination protein NusG</fullName>
    </recommendedName>
</protein>
<evidence type="ECO:0000256" key="4">
    <source>
        <dbReference type="ARBA" id="ARBA00023163"/>
    </source>
</evidence>
<dbReference type="RefSeq" id="WP_111062978.1">
    <property type="nucleotide sequence ID" value="NZ_JBHUCU010000032.1"/>
</dbReference>
<evidence type="ECO:0000259" key="9">
    <source>
        <dbReference type="SMART" id="SM00739"/>
    </source>
</evidence>
<accession>A0A2W1NMP1</accession>
<dbReference type="Pfam" id="PF02357">
    <property type="entry name" value="NusG"/>
    <property type="match status" value="1"/>
</dbReference>
<dbReference type="PANTHER" id="PTHR30265:SF2">
    <property type="entry name" value="TRANSCRIPTION TERMINATION_ANTITERMINATION PROTEIN NUSG"/>
    <property type="match status" value="1"/>
</dbReference>
<keyword evidence="11" id="KW-1185">Reference proteome</keyword>
<dbReference type="InterPro" id="IPR047050">
    <property type="entry name" value="NGN"/>
</dbReference>
<dbReference type="InterPro" id="IPR043425">
    <property type="entry name" value="NusG-like"/>
</dbReference>
<feature type="domain" description="NusG-like N-terminal" evidence="8">
    <location>
        <begin position="5"/>
        <end position="115"/>
    </location>
</feature>
<dbReference type="InterPro" id="IPR036735">
    <property type="entry name" value="NGN_dom_sf"/>
</dbReference>
<dbReference type="GO" id="GO:0032784">
    <property type="term" value="P:regulation of DNA-templated transcription elongation"/>
    <property type="evidence" value="ECO:0007669"/>
    <property type="project" value="InterPro"/>
</dbReference>
<dbReference type="FunFam" id="2.30.30.30:FF:000002">
    <property type="entry name" value="Transcription termination/antitermination factor NusG"/>
    <property type="match status" value="1"/>
</dbReference>
<evidence type="ECO:0000256" key="6">
    <source>
        <dbReference type="NCBIfam" id="TIGR00922"/>
    </source>
</evidence>
<dbReference type="OrthoDB" id="9809075at2"/>
<comment type="function">
    <text evidence="5 7">Participates in transcription elongation, termination and antitermination.</text>
</comment>
<evidence type="ECO:0000256" key="1">
    <source>
        <dbReference type="ARBA" id="ARBA00022472"/>
    </source>
</evidence>
<dbReference type="SMART" id="SM00739">
    <property type="entry name" value="KOW"/>
    <property type="match status" value="1"/>
</dbReference>
<dbReference type="CDD" id="cd06091">
    <property type="entry name" value="KOW_NusG"/>
    <property type="match status" value="1"/>
</dbReference>
<dbReference type="SUPFAM" id="SSF50104">
    <property type="entry name" value="Translation proteins SH3-like domain"/>
    <property type="match status" value="1"/>
</dbReference>
<proteinExistence type="inferred from homology"/>
<dbReference type="GO" id="GO:0005829">
    <property type="term" value="C:cytosol"/>
    <property type="evidence" value="ECO:0007669"/>
    <property type="project" value="TreeGrafter"/>
</dbReference>
<keyword evidence="4 5" id="KW-0804">Transcription</keyword>
<name>A0A2W1NMP1_9FLAO</name>
<dbReference type="InterPro" id="IPR008991">
    <property type="entry name" value="Translation_prot_SH3-like_sf"/>
</dbReference>
<dbReference type="InterPro" id="IPR014722">
    <property type="entry name" value="Rib_uL2_dom2"/>
</dbReference>
<dbReference type="SUPFAM" id="SSF82679">
    <property type="entry name" value="N-utilization substance G protein NusG, N-terminal domain"/>
    <property type="match status" value="1"/>
</dbReference>
<evidence type="ECO:0000313" key="11">
    <source>
        <dbReference type="Proteomes" id="UP000249248"/>
    </source>
</evidence>
<keyword evidence="3 5" id="KW-0805">Transcription regulation</keyword>
<dbReference type="GO" id="GO:0031564">
    <property type="term" value="P:transcription antitermination"/>
    <property type="evidence" value="ECO:0007669"/>
    <property type="project" value="UniProtKB-UniRule"/>
</dbReference>